<dbReference type="AlphaFoldDB" id="A0A5C7I907"/>
<evidence type="ECO:0000256" key="1">
    <source>
        <dbReference type="SAM" id="Phobius"/>
    </source>
</evidence>
<dbReference type="EMBL" id="VAHF01000003">
    <property type="protein sequence ID" value="TXG65219.1"/>
    <property type="molecule type" value="Genomic_DNA"/>
</dbReference>
<reference evidence="3" key="1">
    <citation type="journal article" date="2019" name="Gigascience">
        <title>De novo genome assembly of the endangered Acer yangbiense, a plant species with extremely small populations endemic to Yunnan Province, China.</title>
        <authorList>
            <person name="Yang J."/>
            <person name="Wariss H.M."/>
            <person name="Tao L."/>
            <person name="Zhang R."/>
            <person name="Yun Q."/>
            <person name="Hollingsworth P."/>
            <person name="Dao Z."/>
            <person name="Luo G."/>
            <person name="Guo H."/>
            <person name="Ma Y."/>
            <person name="Sun W."/>
        </authorList>
    </citation>
    <scope>NUCLEOTIDE SEQUENCE [LARGE SCALE GENOMIC DNA]</scope>
    <source>
        <strain evidence="3">cv. Malutang</strain>
    </source>
</reference>
<dbReference type="OrthoDB" id="1746074at2759"/>
<dbReference type="PANTHER" id="PTHR11439">
    <property type="entry name" value="GAG-POL-RELATED RETROTRANSPOSON"/>
    <property type="match status" value="1"/>
</dbReference>
<keyword evidence="3" id="KW-1185">Reference proteome</keyword>
<evidence type="ECO:0008006" key="4">
    <source>
        <dbReference type="Google" id="ProtNLM"/>
    </source>
</evidence>
<keyword evidence="1" id="KW-0472">Membrane</keyword>
<dbReference type="PANTHER" id="PTHR11439:SF470">
    <property type="entry name" value="CYSTEINE-RICH RLK (RECEPTOR-LIKE PROTEIN KINASE) 8"/>
    <property type="match status" value="1"/>
</dbReference>
<accession>A0A5C7I907</accession>
<comment type="caution">
    <text evidence="2">The sequence shown here is derived from an EMBL/GenBank/DDBJ whole genome shotgun (WGS) entry which is preliminary data.</text>
</comment>
<protein>
    <recommendedName>
        <fullName evidence="4">Reverse transcriptase Ty1/copia-type domain-containing protein</fullName>
    </recommendedName>
</protein>
<feature type="transmembrane region" description="Helical" evidence="1">
    <location>
        <begin position="202"/>
        <end position="222"/>
    </location>
</feature>
<evidence type="ECO:0000313" key="2">
    <source>
        <dbReference type="EMBL" id="TXG65219.1"/>
    </source>
</evidence>
<sequence>MFRQDREQDSEVNIKELYNLDEEIVKVMEKGMAMGFDFNGRKEELMEIMARRKDGNDNRKNYNSKLLEYPIPHSEKEIDRIDYPLINPNIDEEDMARSSAGIVLSQRHYTLQLLEDTGNLACKPVAVPMNPNVHLSALDGALLPDPSVYKRLIGRLIYLTLSRPDITFAVHKLSQFLSQPRDPHLQAAHHLLRYLKNKPSQGLFFSSNGLSCTLWLGILFLWKKWHP</sequence>
<keyword evidence="1" id="KW-0812">Transmembrane</keyword>
<keyword evidence="1" id="KW-1133">Transmembrane helix</keyword>
<evidence type="ECO:0000313" key="3">
    <source>
        <dbReference type="Proteomes" id="UP000323000"/>
    </source>
</evidence>
<gene>
    <name evidence="2" type="ORF">EZV62_006494</name>
</gene>
<dbReference type="Proteomes" id="UP000323000">
    <property type="component" value="Chromosome 3"/>
</dbReference>
<name>A0A5C7I907_9ROSI</name>
<organism evidence="2 3">
    <name type="scientific">Acer yangbiense</name>
    <dbReference type="NCBI Taxonomy" id="1000413"/>
    <lineage>
        <taxon>Eukaryota</taxon>
        <taxon>Viridiplantae</taxon>
        <taxon>Streptophyta</taxon>
        <taxon>Embryophyta</taxon>
        <taxon>Tracheophyta</taxon>
        <taxon>Spermatophyta</taxon>
        <taxon>Magnoliopsida</taxon>
        <taxon>eudicotyledons</taxon>
        <taxon>Gunneridae</taxon>
        <taxon>Pentapetalae</taxon>
        <taxon>rosids</taxon>
        <taxon>malvids</taxon>
        <taxon>Sapindales</taxon>
        <taxon>Sapindaceae</taxon>
        <taxon>Hippocastanoideae</taxon>
        <taxon>Acereae</taxon>
        <taxon>Acer</taxon>
    </lineage>
</organism>
<proteinExistence type="predicted"/>